<feature type="domain" description="Phosphatidic acid phosphatase type 2/haloperoxidase" evidence="8">
    <location>
        <begin position="81"/>
        <end position="192"/>
    </location>
</feature>
<dbReference type="Proteomes" id="UP000697995">
    <property type="component" value="Unassembled WGS sequence"/>
</dbReference>
<evidence type="ECO:0000256" key="1">
    <source>
        <dbReference type="ARBA" id="ARBA00004651"/>
    </source>
</evidence>
<evidence type="ECO:0000313" key="9">
    <source>
        <dbReference type="EMBL" id="MBK1661933.1"/>
    </source>
</evidence>
<evidence type="ECO:0000313" key="10">
    <source>
        <dbReference type="Proteomes" id="UP000697995"/>
    </source>
</evidence>
<dbReference type="PANTHER" id="PTHR14969">
    <property type="entry name" value="SPHINGOSINE-1-PHOSPHATE PHOSPHOHYDROLASE"/>
    <property type="match status" value="1"/>
</dbReference>
<evidence type="ECO:0000256" key="7">
    <source>
        <dbReference type="SAM" id="Phobius"/>
    </source>
</evidence>
<keyword evidence="10" id="KW-1185">Reference proteome</keyword>
<feature type="transmembrane region" description="Helical" evidence="7">
    <location>
        <begin position="211"/>
        <end position="231"/>
    </location>
</feature>
<dbReference type="InterPro" id="IPR036938">
    <property type="entry name" value="PAP2/HPO_sf"/>
</dbReference>
<dbReference type="PANTHER" id="PTHR14969:SF62">
    <property type="entry name" value="DECAPRENYLPHOSPHORYL-5-PHOSPHORIBOSE PHOSPHATASE RV3807C-RELATED"/>
    <property type="match status" value="1"/>
</dbReference>
<dbReference type="SMART" id="SM00014">
    <property type="entry name" value="acidPPc"/>
    <property type="match status" value="1"/>
</dbReference>
<comment type="caution">
    <text evidence="9">The sequence shown here is derived from an EMBL/GenBank/DDBJ whole genome shotgun (WGS) entry which is preliminary data.</text>
</comment>
<feature type="transmembrane region" description="Helical" evidence="7">
    <location>
        <begin position="177"/>
        <end position="204"/>
    </location>
</feature>
<evidence type="ECO:0000256" key="6">
    <source>
        <dbReference type="ARBA" id="ARBA00023136"/>
    </source>
</evidence>
<proteinExistence type="predicted"/>
<keyword evidence="6 7" id="KW-0472">Membrane</keyword>
<dbReference type="InterPro" id="IPR000326">
    <property type="entry name" value="PAP2/HPO"/>
</dbReference>
<keyword evidence="3 7" id="KW-0812">Transmembrane</keyword>
<evidence type="ECO:0000259" key="8">
    <source>
        <dbReference type="SMART" id="SM00014"/>
    </source>
</evidence>
<dbReference type="Gene3D" id="1.20.144.10">
    <property type="entry name" value="Phosphatidic acid phosphatase type 2/haloperoxidase"/>
    <property type="match status" value="1"/>
</dbReference>
<feature type="transmembrane region" description="Helical" evidence="7">
    <location>
        <begin position="154"/>
        <end position="171"/>
    </location>
</feature>
<sequence length="249" mass="26714">MSERVPLMDLLHTMDLAAVGLINPYWLGTNSGQALTSVLDLVLRANTMKMGPLVLLLLYSWLQPRSGSGLLRSPDLVTRGALGILLALVAGRLSQILLPMRARPRFALGEALFPPTDYAIELGDWSSMPSDHAMLAASIVVAVWMVSRRLGLAALAWSLIVVCAPRVYFGVHYLSDILAGLAAGAGIALLAFHAPLPASVAGLLHRAERQAPALVILGLMMIGWETINLFATSRRILTLVARLMNGHIG</sequence>
<dbReference type="EMBL" id="NRSG01000408">
    <property type="protein sequence ID" value="MBK1661933.1"/>
    <property type="molecule type" value="Genomic_DNA"/>
</dbReference>
<dbReference type="SUPFAM" id="SSF48317">
    <property type="entry name" value="Acid phosphatase/Vanadium-dependent haloperoxidase"/>
    <property type="match status" value="1"/>
</dbReference>
<evidence type="ECO:0000256" key="2">
    <source>
        <dbReference type="ARBA" id="ARBA00022475"/>
    </source>
</evidence>
<evidence type="ECO:0000256" key="3">
    <source>
        <dbReference type="ARBA" id="ARBA00022692"/>
    </source>
</evidence>
<name>A0ABS1D5F6_9PROT</name>
<accession>A0ABS1D5F6</accession>
<protein>
    <recommendedName>
        <fullName evidence="8">Phosphatidic acid phosphatase type 2/haloperoxidase domain-containing protein</fullName>
    </recommendedName>
</protein>
<keyword evidence="2" id="KW-1003">Cell membrane</keyword>
<gene>
    <name evidence="9" type="ORF">CKO45_27460</name>
</gene>
<keyword evidence="4" id="KW-0378">Hydrolase</keyword>
<organism evidence="9 10">
    <name type="scientific">Paracraurococcus ruber</name>
    <dbReference type="NCBI Taxonomy" id="77675"/>
    <lineage>
        <taxon>Bacteria</taxon>
        <taxon>Pseudomonadati</taxon>
        <taxon>Pseudomonadota</taxon>
        <taxon>Alphaproteobacteria</taxon>
        <taxon>Acetobacterales</taxon>
        <taxon>Roseomonadaceae</taxon>
        <taxon>Paracraurococcus</taxon>
    </lineage>
</organism>
<keyword evidence="5 7" id="KW-1133">Transmembrane helix</keyword>
<evidence type="ECO:0000256" key="4">
    <source>
        <dbReference type="ARBA" id="ARBA00022801"/>
    </source>
</evidence>
<comment type="subcellular location">
    <subcellularLocation>
        <location evidence="1">Cell membrane</location>
        <topology evidence="1">Multi-pass membrane protein</topology>
    </subcellularLocation>
</comment>
<dbReference type="CDD" id="cd01610">
    <property type="entry name" value="PAP2_like"/>
    <property type="match status" value="1"/>
</dbReference>
<dbReference type="Pfam" id="PF01569">
    <property type="entry name" value="PAP2"/>
    <property type="match status" value="1"/>
</dbReference>
<reference evidence="9 10" key="1">
    <citation type="journal article" date="2020" name="Microorganisms">
        <title>Osmotic Adaptation and Compatible Solute Biosynthesis of Phototrophic Bacteria as Revealed from Genome Analyses.</title>
        <authorList>
            <person name="Imhoff J.F."/>
            <person name="Rahn T."/>
            <person name="Kunzel S."/>
            <person name="Keller A."/>
            <person name="Neulinger S.C."/>
        </authorList>
    </citation>
    <scope>NUCLEOTIDE SEQUENCE [LARGE SCALE GENOMIC DNA]</scope>
    <source>
        <strain evidence="9 10">DSM 15382</strain>
    </source>
</reference>
<evidence type="ECO:0000256" key="5">
    <source>
        <dbReference type="ARBA" id="ARBA00022989"/>
    </source>
</evidence>